<name>A0A645DYB3_9ZZZZ</name>
<gene>
    <name evidence="1" type="ORF">SDC9_141656</name>
</gene>
<evidence type="ECO:0000313" key="1">
    <source>
        <dbReference type="EMBL" id="MPM94510.1"/>
    </source>
</evidence>
<protein>
    <submittedName>
        <fullName evidence="1">Uncharacterized protein</fullName>
    </submittedName>
</protein>
<accession>A0A645DYB3</accession>
<proteinExistence type="predicted"/>
<comment type="caution">
    <text evidence="1">The sequence shown here is derived from an EMBL/GenBank/DDBJ whole genome shotgun (WGS) entry which is preliminary data.</text>
</comment>
<sequence length="57" mass="6433">MLVKSHIIGPQLISRYSGHDVELLYPRFKPEIGALFGAFTNENISLDEKIIANLSLY</sequence>
<organism evidence="1">
    <name type="scientific">bioreactor metagenome</name>
    <dbReference type="NCBI Taxonomy" id="1076179"/>
    <lineage>
        <taxon>unclassified sequences</taxon>
        <taxon>metagenomes</taxon>
        <taxon>ecological metagenomes</taxon>
    </lineage>
</organism>
<reference evidence="1" key="1">
    <citation type="submission" date="2019-08" db="EMBL/GenBank/DDBJ databases">
        <authorList>
            <person name="Kucharzyk K."/>
            <person name="Murdoch R.W."/>
            <person name="Higgins S."/>
            <person name="Loffler F."/>
        </authorList>
    </citation>
    <scope>NUCLEOTIDE SEQUENCE</scope>
</reference>
<dbReference type="AlphaFoldDB" id="A0A645DYB3"/>
<dbReference type="EMBL" id="VSSQ01041125">
    <property type="protein sequence ID" value="MPM94510.1"/>
    <property type="molecule type" value="Genomic_DNA"/>
</dbReference>